<dbReference type="PANTHER" id="PTHR32193">
    <property type="entry name" value="REGULATOR OF CELL CYCLE RGCC"/>
    <property type="match status" value="1"/>
</dbReference>
<dbReference type="AlphaFoldDB" id="A0AAN8KZ59"/>
<sequence length="126" mass="13820">MSTENFRMPTDNFSDLELELTGLLQEFADVVEELREPSQSVPSAYERLLSDAKRRTRLGDDGSVVSDSGVEDNSDCSSEASLGNSLNTSEEELHTAGITVTPKARMGDTGDLQRFIDSLDQELAEM</sequence>
<evidence type="ECO:0008006" key="4">
    <source>
        <dbReference type="Google" id="ProtNLM"/>
    </source>
</evidence>
<dbReference type="InterPro" id="IPR029252">
    <property type="entry name" value="RGCC"/>
</dbReference>
<dbReference type="Pfam" id="PF15151">
    <property type="entry name" value="RGCC"/>
    <property type="match status" value="1"/>
</dbReference>
<reference evidence="2 3" key="1">
    <citation type="submission" date="2021-04" db="EMBL/GenBank/DDBJ databases">
        <authorList>
            <person name="De Guttry C."/>
            <person name="Zahm M."/>
            <person name="Klopp C."/>
            <person name="Cabau C."/>
            <person name="Louis A."/>
            <person name="Berthelot C."/>
            <person name="Parey E."/>
            <person name="Roest Crollius H."/>
            <person name="Montfort J."/>
            <person name="Robinson-Rechavi M."/>
            <person name="Bucao C."/>
            <person name="Bouchez O."/>
            <person name="Gislard M."/>
            <person name="Lluch J."/>
            <person name="Milhes M."/>
            <person name="Lampietro C."/>
            <person name="Lopez Roques C."/>
            <person name="Donnadieu C."/>
            <person name="Braasch I."/>
            <person name="Desvignes T."/>
            <person name="Postlethwait J."/>
            <person name="Bobe J."/>
            <person name="Wedekind C."/>
            <person name="Guiguen Y."/>
        </authorList>
    </citation>
    <scope>NUCLEOTIDE SEQUENCE [LARGE SCALE GENOMIC DNA]</scope>
    <source>
        <strain evidence="2">Cs_M1</strain>
        <tissue evidence="2">Blood</tissue>
    </source>
</reference>
<feature type="region of interest" description="Disordered" evidence="1">
    <location>
        <begin position="56"/>
        <end position="110"/>
    </location>
</feature>
<evidence type="ECO:0000256" key="1">
    <source>
        <dbReference type="SAM" id="MobiDB-lite"/>
    </source>
</evidence>
<dbReference type="EMBL" id="JAGTTL010000030">
    <property type="protein sequence ID" value="KAK6298020.1"/>
    <property type="molecule type" value="Genomic_DNA"/>
</dbReference>
<evidence type="ECO:0000313" key="2">
    <source>
        <dbReference type="EMBL" id="KAK6298020.1"/>
    </source>
</evidence>
<proteinExistence type="predicted"/>
<organism evidence="2 3">
    <name type="scientific">Coregonus suidteri</name>
    <dbReference type="NCBI Taxonomy" id="861788"/>
    <lineage>
        <taxon>Eukaryota</taxon>
        <taxon>Metazoa</taxon>
        <taxon>Chordata</taxon>
        <taxon>Craniata</taxon>
        <taxon>Vertebrata</taxon>
        <taxon>Euteleostomi</taxon>
        <taxon>Actinopterygii</taxon>
        <taxon>Neopterygii</taxon>
        <taxon>Teleostei</taxon>
        <taxon>Protacanthopterygii</taxon>
        <taxon>Salmoniformes</taxon>
        <taxon>Salmonidae</taxon>
        <taxon>Coregoninae</taxon>
        <taxon>Coregonus</taxon>
    </lineage>
</organism>
<dbReference type="GO" id="GO:0051726">
    <property type="term" value="P:regulation of cell cycle"/>
    <property type="evidence" value="ECO:0007669"/>
    <property type="project" value="InterPro"/>
</dbReference>
<keyword evidence="3" id="KW-1185">Reference proteome</keyword>
<gene>
    <name evidence="2" type="ORF">J4Q44_G00310750</name>
</gene>
<name>A0AAN8KZ59_9TELE</name>
<feature type="compositionally biased region" description="Polar residues" evidence="1">
    <location>
        <begin position="75"/>
        <end position="88"/>
    </location>
</feature>
<dbReference type="PANTHER" id="PTHR32193:SF5">
    <property type="entry name" value="RGCC PROTEIN"/>
    <property type="match status" value="1"/>
</dbReference>
<comment type="caution">
    <text evidence="2">The sequence shown here is derived from an EMBL/GenBank/DDBJ whole genome shotgun (WGS) entry which is preliminary data.</text>
</comment>
<accession>A0AAN8KZ59</accession>
<evidence type="ECO:0000313" key="3">
    <source>
        <dbReference type="Proteomes" id="UP001356427"/>
    </source>
</evidence>
<protein>
    <recommendedName>
        <fullName evidence="4">Regulator of cell cycle RGCC-like</fullName>
    </recommendedName>
</protein>
<dbReference type="Proteomes" id="UP001356427">
    <property type="component" value="Unassembled WGS sequence"/>
</dbReference>